<organism evidence="10">
    <name type="scientific">Chlorella variabilis</name>
    <name type="common">Green alga</name>
    <dbReference type="NCBI Taxonomy" id="554065"/>
    <lineage>
        <taxon>Eukaryota</taxon>
        <taxon>Viridiplantae</taxon>
        <taxon>Chlorophyta</taxon>
        <taxon>core chlorophytes</taxon>
        <taxon>Trebouxiophyceae</taxon>
        <taxon>Chlorellales</taxon>
        <taxon>Chlorellaceae</taxon>
        <taxon>Chlorella clade</taxon>
        <taxon>Chlorella</taxon>
    </lineage>
</organism>
<evidence type="ECO:0000256" key="1">
    <source>
        <dbReference type="ARBA" id="ARBA00011073"/>
    </source>
</evidence>
<feature type="region of interest" description="Disordered" evidence="6">
    <location>
        <begin position="442"/>
        <end position="504"/>
    </location>
</feature>
<dbReference type="InterPro" id="IPR023828">
    <property type="entry name" value="Peptidase_S8_Ser-AS"/>
</dbReference>
<evidence type="ECO:0000313" key="10">
    <source>
        <dbReference type="Proteomes" id="UP000008141"/>
    </source>
</evidence>
<dbReference type="OrthoDB" id="371436at2759"/>
<dbReference type="RefSeq" id="XP_005850926.1">
    <property type="nucleotide sequence ID" value="XM_005850864.1"/>
</dbReference>
<dbReference type="Proteomes" id="UP000008141">
    <property type="component" value="Unassembled WGS sequence"/>
</dbReference>
<gene>
    <name evidence="9" type="ORF">CHLNCDRAFT_140655</name>
</gene>
<proteinExistence type="inferred from homology"/>
<dbReference type="PANTHER" id="PTHR43399">
    <property type="entry name" value="SUBTILISIN-RELATED"/>
    <property type="match status" value="1"/>
</dbReference>
<accession>E1Z5W4</accession>
<evidence type="ECO:0000259" key="8">
    <source>
        <dbReference type="Pfam" id="PF00082"/>
    </source>
</evidence>
<protein>
    <recommendedName>
        <fullName evidence="8">Peptidase S8/S53 domain-containing protein</fullName>
    </recommendedName>
</protein>
<dbReference type="InterPro" id="IPR000209">
    <property type="entry name" value="Peptidase_S8/S53_dom"/>
</dbReference>
<dbReference type="PANTHER" id="PTHR43399:SF4">
    <property type="entry name" value="CELL WALL-ASSOCIATED PROTEASE"/>
    <property type="match status" value="1"/>
</dbReference>
<dbReference type="PROSITE" id="PS00138">
    <property type="entry name" value="SUBTILASE_SER"/>
    <property type="match status" value="1"/>
</dbReference>
<dbReference type="GeneID" id="17357939"/>
<reference evidence="9 10" key="1">
    <citation type="journal article" date="2010" name="Plant Cell">
        <title>The Chlorella variabilis NC64A genome reveals adaptation to photosymbiosis, coevolution with viruses, and cryptic sex.</title>
        <authorList>
            <person name="Blanc G."/>
            <person name="Duncan G."/>
            <person name="Agarkova I."/>
            <person name="Borodovsky M."/>
            <person name="Gurnon J."/>
            <person name="Kuo A."/>
            <person name="Lindquist E."/>
            <person name="Lucas S."/>
            <person name="Pangilinan J."/>
            <person name="Polle J."/>
            <person name="Salamov A."/>
            <person name="Terry A."/>
            <person name="Yamada T."/>
            <person name="Dunigan D.D."/>
            <person name="Grigoriev I.V."/>
            <person name="Claverie J.M."/>
            <person name="Van Etten J.L."/>
        </authorList>
    </citation>
    <scope>NUCLEOTIDE SEQUENCE [LARGE SCALE GENOMIC DNA]</scope>
    <source>
        <strain evidence="9 10">NC64A</strain>
    </source>
</reference>
<feature type="active site" description="Charge relay system" evidence="5">
    <location>
        <position position="136"/>
    </location>
</feature>
<keyword evidence="4 5" id="KW-0720">Serine protease</keyword>
<dbReference type="GO" id="GO:0006508">
    <property type="term" value="P:proteolysis"/>
    <property type="evidence" value="ECO:0007669"/>
    <property type="project" value="UniProtKB-KW"/>
</dbReference>
<evidence type="ECO:0000256" key="7">
    <source>
        <dbReference type="SAM" id="SignalP"/>
    </source>
</evidence>
<dbReference type="Pfam" id="PF00082">
    <property type="entry name" value="Peptidase_S8"/>
    <property type="match status" value="1"/>
</dbReference>
<feature type="active site" description="Charge relay system" evidence="5">
    <location>
        <position position="179"/>
    </location>
</feature>
<name>E1Z5W4_CHLVA</name>
<keyword evidence="2 5" id="KW-0645">Protease</keyword>
<dbReference type="AlphaFoldDB" id="E1Z5W4"/>
<evidence type="ECO:0000256" key="4">
    <source>
        <dbReference type="ARBA" id="ARBA00022825"/>
    </source>
</evidence>
<dbReference type="Gene3D" id="3.40.50.200">
    <property type="entry name" value="Peptidase S8/S53 domain"/>
    <property type="match status" value="1"/>
</dbReference>
<feature type="compositionally biased region" description="Acidic residues" evidence="6">
    <location>
        <begin position="463"/>
        <end position="482"/>
    </location>
</feature>
<dbReference type="PROSITE" id="PS51892">
    <property type="entry name" value="SUBTILASE"/>
    <property type="match status" value="1"/>
</dbReference>
<dbReference type="FunCoup" id="E1Z5W4">
    <property type="interactions" value="1080"/>
</dbReference>
<comment type="similarity">
    <text evidence="1 5">Belongs to the peptidase S8 family.</text>
</comment>
<dbReference type="SUPFAM" id="SSF52743">
    <property type="entry name" value="Subtilisin-like"/>
    <property type="match status" value="1"/>
</dbReference>
<dbReference type="InterPro" id="IPR036852">
    <property type="entry name" value="Peptidase_S8/S53_dom_sf"/>
</dbReference>
<sequence length="504" mass="53382">MALLACILPAHPAAARSLSKGQKPYRTAPGRLIVKLRPDVVAAMDDGANGLRFTRQAGLPNAGVYSILDGSDVHAKAREVSQLPAVEFAEPDYLVRVDWVPNDSLLKAQWHHSTISSQVAWDGSRGSGEIKVCHIDSGIRTDHPDLAGRVFAGWNLDFDADSPSPDSPAYKDINDTYGHGTHTAGIIAAVGNNALGVAGVAMDVKLLVCRFIWDDGFGSISDALECLRLCREEGATVSTNSWGGVPQSKAIDAALREIKAAGMLFVVAAGNQGTDLDARPAFPASSEMDNMIVVGASTRADDLSSFSNHGRSTVHMLSPGEQILSTTYNNWYGAMDGTSMACPLVAASAALLQSAALSQGVQLSYDQVKRLLLSTVDPSPGKGATATITGGRLNIGAAMQALSLLLQQQGQPALPGMALEAAAQDDLRRTMLQNEWGQELLQAGGDGSEDDPDVESSSLSATEEQEQQQQEPDEEQAEEAEPLSEASRAEGRRRLKDRLFPPAG</sequence>
<evidence type="ECO:0000256" key="5">
    <source>
        <dbReference type="PROSITE-ProRule" id="PRU01240"/>
    </source>
</evidence>
<keyword evidence="7" id="KW-0732">Signal</keyword>
<dbReference type="EMBL" id="GL433837">
    <property type="protein sequence ID" value="EFN58824.1"/>
    <property type="molecule type" value="Genomic_DNA"/>
</dbReference>
<evidence type="ECO:0000313" key="9">
    <source>
        <dbReference type="EMBL" id="EFN58824.1"/>
    </source>
</evidence>
<dbReference type="eggNOG" id="KOG1153">
    <property type="taxonomic scope" value="Eukaryota"/>
</dbReference>
<dbReference type="InParanoid" id="E1Z5W4"/>
<feature type="active site" description="Charge relay system" evidence="5">
    <location>
        <position position="339"/>
    </location>
</feature>
<feature type="signal peptide" evidence="7">
    <location>
        <begin position="1"/>
        <end position="15"/>
    </location>
</feature>
<dbReference type="InterPro" id="IPR015500">
    <property type="entry name" value="Peptidase_S8_subtilisin-rel"/>
</dbReference>
<dbReference type="PRINTS" id="PR00723">
    <property type="entry name" value="SUBTILISIN"/>
</dbReference>
<dbReference type="InterPro" id="IPR051048">
    <property type="entry name" value="Peptidase_S8/S53_subtilisin"/>
</dbReference>
<keyword evidence="10" id="KW-1185">Reference proteome</keyword>
<keyword evidence="3 5" id="KW-0378">Hydrolase</keyword>
<dbReference type="KEGG" id="cvr:CHLNCDRAFT_140655"/>
<evidence type="ECO:0000256" key="6">
    <source>
        <dbReference type="SAM" id="MobiDB-lite"/>
    </source>
</evidence>
<evidence type="ECO:0000256" key="3">
    <source>
        <dbReference type="ARBA" id="ARBA00022801"/>
    </source>
</evidence>
<dbReference type="GO" id="GO:0004252">
    <property type="term" value="F:serine-type endopeptidase activity"/>
    <property type="evidence" value="ECO:0007669"/>
    <property type="project" value="UniProtKB-UniRule"/>
</dbReference>
<feature type="chain" id="PRO_5012926314" description="Peptidase S8/S53 domain-containing protein" evidence="7">
    <location>
        <begin position="16"/>
        <end position="504"/>
    </location>
</feature>
<feature type="domain" description="Peptidase S8/S53" evidence="8">
    <location>
        <begin position="129"/>
        <end position="379"/>
    </location>
</feature>
<evidence type="ECO:0000256" key="2">
    <source>
        <dbReference type="ARBA" id="ARBA00022670"/>
    </source>
</evidence>
<dbReference type="STRING" id="554065.E1Z5W4"/>